<dbReference type="InterPro" id="IPR003169">
    <property type="entry name" value="GYF"/>
</dbReference>
<gene>
    <name evidence="3" type="ORF">AAF712_009290</name>
</gene>
<feature type="compositionally biased region" description="Basic and acidic residues" evidence="1">
    <location>
        <begin position="179"/>
        <end position="196"/>
    </location>
</feature>
<feature type="domain" description="GYF" evidence="2">
    <location>
        <begin position="323"/>
        <end position="383"/>
    </location>
</feature>
<dbReference type="InterPro" id="IPR035445">
    <property type="entry name" value="GYF-like_dom_sf"/>
</dbReference>
<feature type="region of interest" description="Disordered" evidence="1">
    <location>
        <begin position="179"/>
        <end position="228"/>
    </location>
</feature>
<evidence type="ECO:0000259" key="2">
    <source>
        <dbReference type="PROSITE" id="PS50829"/>
    </source>
</evidence>
<feature type="compositionally biased region" description="Acidic residues" evidence="1">
    <location>
        <begin position="127"/>
        <end position="139"/>
    </location>
</feature>
<feature type="region of interest" description="Disordered" evidence="1">
    <location>
        <begin position="1"/>
        <end position="163"/>
    </location>
</feature>
<feature type="compositionally biased region" description="Acidic residues" evidence="1">
    <location>
        <begin position="58"/>
        <end position="67"/>
    </location>
</feature>
<dbReference type="PANTHER" id="PTHR13138:SF3">
    <property type="entry name" value="CD2 ANTIGEN CYTOPLASMIC TAIL-BINDING PROTEIN 2"/>
    <property type="match status" value="1"/>
</dbReference>
<dbReference type="Gene3D" id="3.30.1490.40">
    <property type="match status" value="1"/>
</dbReference>
<dbReference type="SUPFAM" id="SSF55277">
    <property type="entry name" value="GYF domain"/>
    <property type="match status" value="1"/>
</dbReference>
<feature type="compositionally biased region" description="Basic and acidic residues" evidence="1">
    <location>
        <begin position="261"/>
        <end position="273"/>
    </location>
</feature>
<protein>
    <recommendedName>
        <fullName evidence="2">GYF domain-containing protein</fullName>
    </recommendedName>
</protein>
<accession>A0ABR2ZQU3</accession>
<sequence>MKRAANASNGEPSSSRKPPKKTRILDPSEDPVNFAEQVDEALEDPTTNRRNRVKNEGYDSDSSDDGEGVVFSRKKDADKEEDDEDMFAVGDKEDAGESAGKKKEKKFMRLGDIEGQEFKNSDSEGSLSDEEDEPEDEDDAERRKKAGMGYEMSSFNMREEMEEGKFTEEGDYVRSFDPHAVHDRWMEGLDDKEIRQARKRKKQQERVEKEKALAEEQERESSGGKPAMEKELLSYLKKGESVLEALQRLGVEAKRNKKTRSKDEKATTDSKDAKEPIERVTHLASTIMDMGNVDVYSTTYEELVRSVRSSGIVDGSWIPPSADKQYEYKWDAPGAGQSTDKFGPFSEEEMRVWFKASYFGVAGEKVKVRQVGGEWGDWTDILP</sequence>
<comment type="caution">
    <text evidence="3">The sequence shown here is derived from an EMBL/GenBank/DDBJ whole genome shotgun (WGS) entry which is preliminary data.</text>
</comment>
<feature type="compositionally biased region" description="Basic and acidic residues" evidence="1">
    <location>
        <begin position="90"/>
        <end position="122"/>
    </location>
</feature>
<feature type="compositionally biased region" description="Polar residues" evidence="1">
    <location>
        <begin position="1"/>
        <end position="16"/>
    </location>
</feature>
<dbReference type="PROSITE" id="PS50829">
    <property type="entry name" value="GYF"/>
    <property type="match status" value="1"/>
</dbReference>
<name>A0ABR2ZQU3_9AGAR</name>
<dbReference type="EMBL" id="JBBXMP010000074">
    <property type="protein sequence ID" value="KAL0063733.1"/>
    <property type="molecule type" value="Genomic_DNA"/>
</dbReference>
<reference evidence="3 4" key="1">
    <citation type="submission" date="2024-05" db="EMBL/GenBank/DDBJ databases">
        <title>A draft genome resource for the thread blight pathogen Marasmius tenuissimus strain MS-2.</title>
        <authorList>
            <person name="Yulfo-Soto G.E."/>
            <person name="Baruah I.K."/>
            <person name="Amoako-Attah I."/>
            <person name="Bukari Y."/>
            <person name="Meinhardt L.W."/>
            <person name="Bailey B.A."/>
            <person name="Cohen S.P."/>
        </authorList>
    </citation>
    <scope>NUCLEOTIDE SEQUENCE [LARGE SCALE GENOMIC DNA]</scope>
    <source>
        <strain evidence="3 4">MS-2</strain>
    </source>
</reference>
<organism evidence="3 4">
    <name type="scientific">Marasmius tenuissimus</name>
    <dbReference type="NCBI Taxonomy" id="585030"/>
    <lineage>
        <taxon>Eukaryota</taxon>
        <taxon>Fungi</taxon>
        <taxon>Dikarya</taxon>
        <taxon>Basidiomycota</taxon>
        <taxon>Agaricomycotina</taxon>
        <taxon>Agaricomycetes</taxon>
        <taxon>Agaricomycetidae</taxon>
        <taxon>Agaricales</taxon>
        <taxon>Marasmiineae</taxon>
        <taxon>Marasmiaceae</taxon>
        <taxon>Marasmius</taxon>
    </lineage>
</organism>
<evidence type="ECO:0000313" key="4">
    <source>
        <dbReference type="Proteomes" id="UP001437256"/>
    </source>
</evidence>
<feature type="compositionally biased region" description="Basic and acidic residues" evidence="1">
    <location>
        <begin position="204"/>
        <end position="228"/>
    </location>
</feature>
<evidence type="ECO:0000313" key="3">
    <source>
        <dbReference type="EMBL" id="KAL0063733.1"/>
    </source>
</evidence>
<proteinExistence type="predicted"/>
<feature type="region of interest" description="Disordered" evidence="1">
    <location>
        <begin position="254"/>
        <end position="273"/>
    </location>
</feature>
<keyword evidence="4" id="KW-1185">Reference proteome</keyword>
<dbReference type="InterPro" id="IPR039905">
    <property type="entry name" value="CD2BP2/Lin1"/>
</dbReference>
<dbReference type="Proteomes" id="UP001437256">
    <property type="component" value="Unassembled WGS sequence"/>
</dbReference>
<evidence type="ECO:0000256" key="1">
    <source>
        <dbReference type="SAM" id="MobiDB-lite"/>
    </source>
</evidence>
<dbReference type="PANTHER" id="PTHR13138">
    <property type="entry name" value="PROTEIN LIN1"/>
    <property type="match status" value="1"/>
</dbReference>